<dbReference type="SUPFAM" id="SSF48371">
    <property type="entry name" value="ARM repeat"/>
    <property type="match status" value="1"/>
</dbReference>
<evidence type="ECO:0000256" key="3">
    <source>
        <dbReference type="ARBA" id="ARBA00022490"/>
    </source>
</evidence>
<dbReference type="AlphaFoldDB" id="A0ABC8R3W6"/>
<reference evidence="6 7" key="1">
    <citation type="submission" date="2024-02" db="EMBL/GenBank/DDBJ databases">
        <authorList>
            <person name="Vignale AGUSTIN F."/>
            <person name="Sosa J E."/>
            <person name="Modenutti C."/>
        </authorList>
    </citation>
    <scope>NUCLEOTIDE SEQUENCE [LARGE SCALE GENOMIC DNA]</scope>
</reference>
<comment type="subcellular location">
    <subcellularLocation>
        <location evidence="1">Cytoplasm</location>
    </subcellularLocation>
</comment>
<dbReference type="Proteomes" id="UP001642360">
    <property type="component" value="Unassembled WGS sequence"/>
</dbReference>
<dbReference type="Gene3D" id="1.25.10.10">
    <property type="entry name" value="Leucine-rich Repeat Variant"/>
    <property type="match status" value="1"/>
</dbReference>
<dbReference type="GO" id="GO:0015031">
    <property type="term" value="P:protein transport"/>
    <property type="evidence" value="ECO:0007669"/>
    <property type="project" value="UniProtKB-KW"/>
</dbReference>
<proteinExistence type="predicted"/>
<evidence type="ECO:0000256" key="5">
    <source>
        <dbReference type="ARBA" id="ARBA00022927"/>
    </source>
</evidence>
<evidence type="ECO:0000256" key="2">
    <source>
        <dbReference type="ARBA" id="ARBA00022448"/>
    </source>
</evidence>
<gene>
    <name evidence="6" type="ORF">ILEXP_LOCUS3758</name>
</gene>
<dbReference type="InterPro" id="IPR011989">
    <property type="entry name" value="ARM-like"/>
</dbReference>
<keyword evidence="2" id="KW-0813">Transport</keyword>
<dbReference type="InterPro" id="IPR040122">
    <property type="entry name" value="Importin_beta"/>
</dbReference>
<accession>A0ABC8R3W6</accession>
<evidence type="ECO:0000256" key="1">
    <source>
        <dbReference type="ARBA" id="ARBA00004496"/>
    </source>
</evidence>
<dbReference type="InterPro" id="IPR016024">
    <property type="entry name" value="ARM-type_fold"/>
</dbReference>
<keyword evidence="7" id="KW-1185">Reference proteome</keyword>
<keyword evidence="5" id="KW-0653">Protein transport</keyword>
<dbReference type="GO" id="GO:0005737">
    <property type="term" value="C:cytoplasm"/>
    <property type="evidence" value="ECO:0007669"/>
    <property type="project" value="UniProtKB-SubCell"/>
</dbReference>
<dbReference type="EMBL" id="CAUOFW020000776">
    <property type="protein sequence ID" value="CAK9136752.1"/>
    <property type="molecule type" value="Genomic_DNA"/>
</dbReference>
<dbReference type="PANTHER" id="PTHR10527">
    <property type="entry name" value="IMPORTIN BETA"/>
    <property type="match status" value="1"/>
</dbReference>
<sequence>MAFHVLCFCVDELTESLVPQIDRVVDTLIPFLKWYHDPPVADAKAIRIAAASAMPKILNSATEVVEYSDPEDYDQNMQYVETLSNKVKCALEEASDLEPDKEVRLKMYDAVIMEKARACHVLCFFVDNLTELFVPKIEQVVDTLVPFLKWYHDPPVADTLVADARYCAKAIRIAAASAMSKLVRLAVENNQAEGHSESYVNQLSQCLRHALKEAYDEEFDPEVYPKMWDSWNECKQVLP</sequence>
<keyword evidence="3" id="KW-0963">Cytoplasm</keyword>
<protein>
    <submittedName>
        <fullName evidence="6">Uncharacterized protein</fullName>
    </submittedName>
</protein>
<keyword evidence="4" id="KW-0677">Repeat</keyword>
<evidence type="ECO:0000313" key="6">
    <source>
        <dbReference type="EMBL" id="CAK9136752.1"/>
    </source>
</evidence>
<organism evidence="6 7">
    <name type="scientific">Ilex paraguariensis</name>
    <name type="common">yerba mate</name>
    <dbReference type="NCBI Taxonomy" id="185542"/>
    <lineage>
        <taxon>Eukaryota</taxon>
        <taxon>Viridiplantae</taxon>
        <taxon>Streptophyta</taxon>
        <taxon>Embryophyta</taxon>
        <taxon>Tracheophyta</taxon>
        <taxon>Spermatophyta</taxon>
        <taxon>Magnoliopsida</taxon>
        <taxon>eudicotyledons</taxon>
        <taxon>Gunneridae</taxon>
        <taxon>Pentapetalae</taxon>
        <taxon>asterids</taxon>
        <taxon>campanulids</taxon>
        <taxon>Aquifoliales</taxon>
        <taxon>Aquifoliaceae</taxon>
        <taxon>Ilex</taxon>
    </lineage>
</organism>
<comment type="caution">
    <text evidence="6">The sequence shown here is derived from an EMBL/GenBank/DDBJ whole genome shotgun (WGS) entry which is preliminary data.</text>
</comment>
<evidence type="ECO:0000313" key="7">
    <source>
        <dbReference type="Proteomes" id="UP001642360"/>
    </source>
</evidence>
<evidence type="ECO:0000256" key="4">
    <source>
        <dbReference type="ARBA" id="ARBA00022737"/>
    </source>
</evidence>
<name>A0ABC8R3W6_9AQUA</name>